<accession>A0A0R3QGI8</accession>
<dbReference type="AlphaFoldDB" id="A0A0R3QGI8"/>
<dbReference type="WBParaSite" id="BTMF_0000548801-mRNA-1">
    <property type="protein sequence ID" value="BTMF_0000548801-mRNA-1"/>
    <property type="gene ID" value="BTMF_0000548801"/>
</dbReference>
<evidence type="ECO:0000313" key="1">
    <source>
        <dbReference type="WBParaSite" id="BTMF_0000548801-mRNA-1"/>
    </source>
</evidence>
<organism evidence="1">
    <name type="scientific">Brugia timori</name>
    <dbReference type="NCBI Taxonomy" id="42155"/>
    <lineage>
        <taxon>Eukaryota</taxon>
        <taxon>Metazoa</taxon>
        <taxon>Ecdysozoa</taxon>
        <taxon>Nematoda</taxon>
        <taxon>Chromadorea</taxon>
        <taxon>Rhabditida</taxon>
        <taxon>Spirurina</taxon>
        <taxon>Spiruromorpha</taxon>
        <taxon>Filarioidea</taxon>
        <taxon>Onchocercidae</taxon>
        <taxon>Brugia</taxon>
    </lineage>
</organism>
<protein>
    <submittedName>
        <fullName evidence="1">Phorbol-ester/DAG-type domain-containing protein</fullName>
    </submittedName>
</protein>
<reference evidence="1" key="1">
    <citation type="submission" date="2017-02" db="UniProtKB">
        <authorList>
            <consortium name="WormBaseParasite"/>
        </authorList>
    </citation>
    <scope>IDENTIFICATION</scope>
</reference>
<sequence>LKRRIMLLRRNCLSCLKKFTLDIGETKKLFQLSHKFWIPQERCDFTAKFLSICELWRDF</sequence>
<proteinExistence type="predicted"/>
<name>A0A0R3QGI8_9BILA</name>